<reference evidence="2 3" key="1">
    <citation type="journal article" date="2019" name="Commun. Biol.">
        <title>The bagworm genome reveals a unique fibroin gene that provides high tensile strength.</title>
        <authorList>
            <person name="Kono N."/>
            <person name="Nakamura H."/>
            <person name="Ohtoshi R."/>
            <person name="Tomita M."/>
            <person name="Numata K."/>
            <person name="Arakawa K."/>
        </authorList>
    </citation>
    <scope>NUCLEOTIDE SEQUENCE [LARGE SCALE GENOMIC DNA]</scope>
</reference>
<dbReference type="AlphaFoldDB" id="A0A4C1W450"/>
<keyword evidence="3" id="KW-1185">Reference proteome</keyword>
<proteinExistence type="predicted"/>
<evidence type="ECO:0000313" key="3">
    <source>
        <dbReference type="Proteomes" id="UP000299102"/>
    </source>
</evidence>
<organism evidence="2 3">
    <name type="scientific">Eumeta variegata</name>
    <name type="common">Bagworm moth</name>
    <name type="synonym">Eumeta japonica</name>
    <dbReference type="NCBI Taxonomy" id="151549"/>
    <lineage>
        <taxon>Eukaryota</taxon>
        <taxon>Metazoa</taxon>
        <taxon>Ecdysozoa</taxon>
        <taxon>Arthropoda</taxon>
        <taxon>Hexapoda</taxon>
        <taxon>Insecta</taxon>
        <taxon>Pterygota</taxon>
        <taxon>Neoptera</taxon>
        <taxon>Endopterygota</taxon>
        <taxon>Lepidoptera</taxon>
        <taxon>Glossata</taxon>
        <taxon>Ditrysia</taxon>
        <taxon>Tineoidea</taxon>
        <taxon>Psychidae</taxon>
        <taxon>Oiketicinae</taxon>
        <taxon>Eumeta</taxon>
    </lineage>
</organism>
<sequence>MSFILGIILIAKYSTLLESIVNVLQSIALDVVKASHHIKRILQLLYNHRENPKKVRDEIIKDAIRYGESRTEGGDYTSIVHCWETMSYKQPPSRKSFRILEEDIDNTIRGLHITPCTNANDVN</sequence>
<feature type="signal peptide" evidence="1">
    <location>
        <begin position="1"/>
        <end position="19"/>
    </location>
</feature>
<dbReference type="Proteomes" id="UP000299102">
    <property type="component" value="Unassembled WGS sequence"/>
</dbReference>
<dbReference type="OrthoDB" id="10440869at2759"/>
<feature type="chain" id="PRO_5020029325" evidence="1">
    <location>
        <begin position="20"/>
        <end position="123"/>
    </location>
</feature>
<gene>
    <name evidence="2" type="ORF">EVAR_24799_1</name>
</gene>
<comment type="caution">
    <text evidence="2">The sequence shown here is derived from an EMBL/GenBank/DDBJ whole genome shotgun (WGS) entry which is preliminary data.</text>
</comment>
<dbReference type="EMBL" id="BGZK01000460">
    <property type="protein sequence ID" value="GBP44885.1"/>
    <property type="molecule type" value="Genomic_DNA"/>
</dbReference>
<evidence type="ECO:0000256" key="1">
    <source>
        <dbReference type="SAM" id="SignalP"/>
    </source>
</evidence>
<protein>
    <submittedName>
        <fullName evidence="2">Uncharacterized protein</fullName>
    </submittedName>
</protein>
<keyword evidence="1" id="KW-0732">Signal</keyword>
<evidence type="ECO:0000313" key="2">
    <source>
        <dbReference type="EMBL" id="GBP44885.1"/>
    </source>
</evidence>
<accession>A0A4C1W450</accession>
<name>A0A4C1W450_EUMVA</name>